<gene>
    <name evidence="2" type="ORF">RR42_s3002</name>
</gene>
<feature type="domain" description="HTH marR-type" evidence="1">
    <location>
        <begin position="1"/>
        <end position="137"/>
    </location>
</feature>
<dbReference type="InterPro" id="IPR036388">
    <property type="entry name" value="WH-like_DNA-bd_sf"/>
</dbReference>
<evidence type="ECO:0000313" key="2">
    <source>
        <dbReference type="EMBL" id="AJG24583.1"/>
    </source>
</evidence>
<dbReference type="InterPro" id="IPR011991">
    <property type="entry name" value="ArsR-like_HTH"/>
</dbReference>
<name>A0A0C4YNH5_9BURK</name>
<dbReference type="Pfam" id="PF01047">
    <property type="entry name" value="MarR"/>
    <property type="match status" value="1"/>
</dbReference>
<dbReference type="KEGG" id="cbw:RR42_s3002"/>
<proteinExistence type="predicted"/>
<dbReference type="Gene3D" id="1.10.10.10">
    <property type="entry name" value="Winged helix-like DNA-binding domain superfamily/Winged helix DNA-binding domain"/>
    <property type="match status" value="1"/>
</dbReference>
<dbReference type="SMART" id="SM00347">
    <property type="entry name" value="HTH_MARR"/>
    <property type="match status" value="1"/>
</dbReference>
<dbReference type="AlphaFoldDB" id="A0A0C4YNH5"/>
<sequence>MELERQSLAVLQQFGRTYRAYAAAFEQRIGHPLPRWRILSALYTHAGPIAQKPLAERVGMDPGALTRQLKALQELGWVERNTSERDNRVTNVTLSALGHGVVEQALPLRSAFLQDVLENVSETTMRNLSKGLEELEGGIAEAVLRTQQDKADAL</sequence>
<keyword evidence="3" id="KW-1185">Reference proteome</keyword>
<dbReference type="PANTHER" id="PTHR33164:SF43">
    <property type="entry name" value="HTH-TYPE TRANSCRIPTIONAL REPRESSOR YETL"/>
    <property type="match status" value="1"/>
</dbReference>
<evidence type="ECO:0000259" key="1">
    <source>
        <dbReference type="PROSITE" id="PS50995"/>
    </source>
</evidence>
<dbReference type="PANTHER" id="PTHR33164">
    <property type="entry name" value="TRANSCRIPTIONAL REGULATOR, MARR FAMILY"/>
    <property type="match status" value="1"/>
</dbReference>
<dbReference type="GO" id="GO:0006950">
    <property type="term" value="P:response to stress"/>
    <property type="evidence" value="ECO:0007669"/>
    <property type="project" value="TreeGrafter"/>
</dbReference>
<organism evidence="2 3">
    <name type="scientific">Cupriavidus basilensis</name>
    <dbReference type="NCBI Taxonomy" id="68895"/>
    <lineage>
        <taxon>Bacteria</taxon>
        <taxon>Pseudomonadati</taxon>
        <taxon>Pseudomonadota</taxon>
        <taxon>Betaproteobacteria</taxon>
        <taxon>Burkholderiales</taxon>
        <taxon>Burkholderiaceae</taxon>
        <taxon>Cupriavidus</taxon>
    </lineage>
</organism>
<reference evidence="2 3" key="1">
    <citation type="journal article" date="2015" name="Genome Announc.">
        <title>Complete Genome Sequence of Cupriavidus basilensis 4G11, Isolated from the Oak Ridge Field Research Center Site.</title>
        <authorList>
            <person name="Ray J."/>
            <person name="Waters R.J."/>
            <person name="Skerker J.M."/>
            <person name="Kuehl J.V."/>
            <person name="Price M.N."/>
            <person name="Huang J."/>
            <person name="Chakraborty R."/>
            <person name="Arkin A.P."/>
            <person name="Deutschbauer A."/>
        </authorList>
    </citation>
    <scope>NUCLEOTIDE SEQUENCE [LARGE SCALE GENOMIC DNA]</scope>
    <source>
        <strain evidence="2">4G11</strain>
    </source>
</reference>
<dbReference type="PROSITE" id="PS50995">
    <property type="entry name" value="HTH_MARR_2"/>
    <property type="match status" value="1"/>
</dbReference>
<dbReference type="InterPro" id="IPR039422">
    <property type="entry name" value="MarR/SlyA-like"/>
</dbReference>
<dbReference type="OrthoDB" id="1467380at2"/>
<dbReference type="CDD" id="cd00090">
    <property type="entry name" value="HTH_ARSR"/>
    <property type="match status" value="1"/>
</dbReference>
<dbReference type="RefSeq" id="WP_043356807.1">
    <property type="nucleotide sequence ID" value="NZ_CP010537.1"/>
</dbReference>
<dbReference type="Proteomes" id="UP000031843">
    <property type="component" value="Chromosome secondary"/>
</dbReference>
<accession>A0A0C4YNH5</accession>
<dbReference type="GO" id="GO:0003700">
    <property type="term" value="F:DNA-binding transcription factor activity"/>
    <property type="evidence" value="ECO:0007669"/>
    <property type="project" value="InterPro"/>
</dbReference>
<dbReference type="InterPro" id="IPR036390">
    <property type="entry name" value="WH_DNA-bd_sf"/>
</dbReference>
<dbReference type="SUPFAM" id="SSF46785">
    <property type="entry name" value="Winged helix' DNA-binding domain"/>
    <property type="match status" value="1"/>
</dbReference>
<dbReference type="InterPro" id="IPR000835">
    <property type="entry name" value="HTH_MarR-typ"/>
</dbReference>
<evidence type="ECO:0000313" key="3">
    <source>
        <dbReference type="Proteomes" id="UP000031843"/>
    </source>
</evidence>
<dbReference type="PRINTS" id="PR00598">
    <property type="entry name" value="HTHMARR"/>
</dbReference>
<dbReference type="STRING" id="68895.RR42_s3002"/>
<protein>
    <submittedName>
        <fullName evidence="2">Transcriptional regulator, MarR family</fullName>
    </submittedName>
</protein>
<dbReference type="EMBL" id="CP010537">
    <property type="protein sequence ID" value="AJG24583.1"/>
    <property type="molecule type" value="Genomic_DNA"/>
</dbReference>